<feature type="domain" description="L,D-TPase catalytic" evidence="10">
    <location>
        <begin position="170"/>
        <end position="314"/>
    </location>
</feature>
<evidence type="ECO:0000256" key="4">
    <source>
        <dbReference type="ARBA" id="ARBA00022679"/>
    </source>
</evidence>
<dbReference type="UniPathway" id="UPA00219"/>
<dbReference type="PANTHER" id="PTHR30582">
    <property type="entry name" value="L,D-TRANSPEPTIDASE"/>
    <property type="match status" value="1"/>
</dbReference>
<dbReference type="GO" id="GO:0016757">
    <property type="term" value="F:glycosyltransferase activity"/>
    <property type="evidence" value="ECO:0007669"/>
    <property type="project" value="UniProtKB-KW"/>
</dbReference>
<dbReference type="Gene3D" id="2.40.440.10">
    <property type="entry name" value="L,D-transpeptidase catalytic domain-like"/>
    <property type="match status" value="1"/>
</dbReference>
<dbReference type="InterPro" id="IPR036680">
    <property type="entry name" value="SPOR-like_sf"/>
</dbReference>
<proteinExistence type="inferred from homology"/>
<dbReference type="EMBL" id="CP042652">
    <property type="protein sequence ID" value="QKE27648.1"/>
    <property type="molecule type" value="Genomic_DNA"/>
</dbReference>
<keyword evidence="6 9" id="KW-0133">Cell shape</keyword>
<dbReference type="KEGG" id="paco:AACT_0438"/>
<keyword evidence="11" id="KW-0449">Lipoprotein</keyword>
<feature type="active site" description="Nucleophile" evidence="9">
    <location>
        <position position="290"/>
    </location>
</feature>
<comment type="similarity">
    <text evidence="2">Belongs to the YkuD family.</text>
</comment>
<evidence type="ECO:0000256" key="9">
    <source>
        <dbReference type="PROSITE-ProRule" id="PRU01373"/>
    </source>
</evidence>
<dbReference type="GO" id="GO:0005576">
    <property type="term" value="C:extracellular region"/>
    <property type="evidence" value="ECO:0007669"/>
    <property type="project" value="TreeGrafter"/>
</dbReference>
<dbReference type="Proteomes" id="UP000503483">
    <property type="component" value="Chromosome"/>
</dbReference>
<evidence type="ECO:0000259" key="10">
    <source>
        <dbReference type="PROSITE" id="PS52029"/>
    </source>
</evidence>
<evidence type="ECO:0000256" key="1">
    <source>
        <dbReference type="ARBA" id="ARBA00004752"/>
    </source>
</evidence>
<accession>A0A6M8EGC4</accession>
<keyword evidence="3" id="KW-0328">Glycosyltransferase</keyword>
<keyword evidence="5" id="KW-0378">Hydrolase</keyword>
<dbReference type="SUPFAM" id="SSF141523">
    <property type="entry name" value="L,D-transpeptidase catalytic domain-like"/>
    <property type="match status" value="1"/>
</dbReference>
<evidence type="ECO:0000256" key="5">
    <source>
        <dbReference type="ARBA" id="ARBA00022801"/>
    </source>
</evidence>
<dbReference type="InterPro" id="IPR005490">
    <property type="entry name" value="LD_TPept_cat_dom"/>
</dbReference>
<name>A0A6M8EGC4_9BACT</name>
<dbReference type="InterPro" id="IPR038063">
    <property type="entry name" value="Transpep_catalytic_dom"/>
</dbReference>
<dbReference type="CDD" id="cd16913">
    <property type="entry name" value="YkuD_like"/>
    <property type="match status" value="1"/>
</dbReference>
<evidence type="ECO:0000256" key="7">
    <source>
        <dbReference type="ARBA" id="ARBA00022984"/>
    </source>
</evidence>
<evidence type="ECO:0000256" key="3">
    <source>
        <dbReference type="ARBA" id="ARBA00022676"/>
    </source>
</evidence>
<dbReference type="GO" id="GO:0042834">
    <property type="term" value="F:peptidoglycan binding"/>
    <property type="evidence" value="ECO:0007669"/>
    <property type="project" value="InterPro"/>
</dbReference>
<dbReference type="PROSITE" id="PS52029">
    <property type="entry name" value="LD_TPASE"/>
    <property type="match status" value="1"/>
</dbReference>
<dbReference type="Gene3D" id="3.30.70.1070">
    <property type="entry name" value="Sporulation related repeat"/>
    <property type="match status" value="1"/>
</dbReference>
<dbReference type="RefSeq" id="WP_172124570.1">
    <property type="nucleotide sequence ID" value="NZ_CP042652.1"/>
</dbReference>
<keyword evidence="8 9" id="KW-0961">Cell wall biogenesis/degradation</keyword>
<sequence>MNIILYILIFIILNINSFASNTFFSISVCTTSSKDSANNCKNDISESTKENIFIIKDEKNNQFRTYVGLFDSYADAKKFLNTSSSFIKKQKPFIKELKKEPSTTIKTLPLIPTPEIKDEYKLLEAFYLKGLSKDPIVEKPKEDNIPIVEKSKKENIFKTIMPKIEDFNSLIVEVDSKKNIMFLKGEEDKKLTNIKSYKVSTARTNIKKPLGIGDITAISLEPIWYPTQKTLKAFRQKGINLPSSVPYGHRLNYMGAAKINLSHRVNGNEVYRIHGTINEETIGTYESSGCIRMKNSEVVELASLLNNFASIKSFDNIKVVLK</sequence>
<reference evidence="11 12" key="1">
    <citation type="submission" date="2019-08" db="EMBL/GenBank/DDBJ databases">
        <title>Complete genome sequence of Arcobacter acticola.</title>
        <authorList>
            <person name="Miller W."/>
        </authorList>
    </citation>
    <scope>NUCLEOTIDE SEQUENCE [LARGE SCALE GENOMIC DNA]</scope>
    <source>
        <strain evidence="11 12">KCTC 52212</strain>
    </source>
</reference>
<dbReference type="AlphaFoldDB" id="A0A6M8EGC4"/>
<keyword evidence="7 9" id="KW-0573">Peptidoglycan synthesis</keyword>
<keyword evidence="4" id="KW-0808">Transferase</keyword>
<dbReference type="PANTHER" id="PTHR30582:SF24">
    <property type="entry name" value="L,D-TRANSPEPTIDASE ERFK_SRFK-RELATED"/>
    <property type="match status" value="1"/>
</dbReference>
<protein>
    <submittedName>
        <fullName evidence="11">Putative lipoprotein-anchoring transpeptidase, ErfK/SrfK family</fullName>
    </submittedName>
</protein>
<dbReference type="GO" id="GO:0008360">
    <property type="term" value="P:regulation of cell shape"/>
    <property type="evidence" value="ECO:0007669"/>
    <property type="project" value="UniProtKB-UniRule"/>
</dbReference>
<comment type="pathway">
    <text evidence="1 9">Cell wall biogenesis; peptidoglycan biosynthesis.</text>
</comment>
<evidence type="ECO:0000256" key="6">
    <source>
        <dbReference type="ARBA" id="ARBA00022960"/>
    </source>
</evidence>
<feature type="active site" description="Proton donor/acceptor" evidence="9">
    <location>
        <position position="274"/>
    </location>
</feature>
<dbReference type="InterPro" id="IPR050979">
    <property type="entry name" value="LD-transpeptidase"/>
</dbReference>
<evidence type="ECO:0000313" key="11">
    <source>
        <dbReference type="EMBL" id="QKE27648.1"/>
    </source>
</evidence>
<gene>
    <name evidence="11" type="ORF">AACT_0438</name>
</gene>
<evidence type="ECO:0000256" key="8">
    <source>
        <dbReference type="ARBA" id="ARBA00023316"/>
    </source>
</evidence>
<keyword evidence="12" id="KW-1185">Reference proteome</keyword>
<evidence type="ECO:0000256" key="2">
    <source>
        <dbReference type="ARBA" id="ARBA00005992"/>
    </source>
</evidence>
<dbReference type="GO" id="GO:0071555">
    <property type="term" value="P:cell wall organization"/>
    <property type="evidence" value="ECO:0007669"/>
    <property type="project" value="UniProtKB-UniRule"/>
</dbReference>
<dbReference type="GO" id="GO:0018104">
    <property type="term" value="P:peptidoglycan-protein cross-linking"/>
    <property type="evidence" value="ECO:0007669"/>
    <property type="project" value="TreeGrafter"/>
</dbReference>
<dbReference type="Pfam" id="PF03734">
    <property type="entry name" value="YkuD"/>
    <property type="match status" value="1"/>
</dbReference>
<organism evidence="11 12">
    <name type="scientific">Arcobacter acticola</name>
    <dbReference type="NCBI Taxonomy" id="1849015"/>
    <lineage>
        <taxon>Bacteria</taxon>
        <taxon>Pseudomonadati</taxon>
        <taxon>Campylobacterota</taxon>
        <taxon>Epsilonproteobacteria</taxon>
        <taxon>Campylobacterales</taxon>
        <taxon>Arcobacteraceae</taxon>
        <taxon>Arcobacter</taxon>
    </lineage>
</organism>
<dbReference type="GO" id="GO:0071972">
    <property type="term" value="F:peptidoglycan L,D-transpeptidase activity"/>
    <property type="evidence" value="ECO:0007669"/>
    <property type="project" value="TreeGrafter"/>
</dbReference>
<evidence type="ECO:0000313" key="12">
    <source>
        <dbReference type="Proteomes" id="UP000503483"/>
    </source>
</evidence>